<keyword evidence="1" id="KW-0472">Membrane</keyword>
<gene>
    <name evidence="2" type="ORF">G7043_39940</name>
</gene>
<proteinExistence type="predicted"/>
<dbReference type="RefSeq" id="WP_166053931.1">
    <property type="nucleotide sequence ID" value="NZ_JAAMPJ010000015.1"/>
</dbReference>
<dbReference type="EMBL" id="JAAMPJ010000015">
    <property type="protein sequence ID" value="NGY65101.1"/>
    <property type="molecule type" value="Genomic_DNA"/>
</dbReference>
<dbReference type="Proteomes" id="UP000481360">
    <property type="component" value="Unassembled WGS sequence"/>
</dbReference>
<keyword evidence="3" id="KW-1185">Reference proteome</keyword>
<evidence type="ECO:0000313" key="2">
    <source>
        <dbReference type="EMBL" id="NGY65101.1"/>
    </source>
</evidence>
<evidence type="ECO:0000313" key="3">
    <source>
        <dbReference type="Proteomes" id="UP000481360"/>
    </source>
</evidence>
<dbReference type="AlphaFoldDB" id="A0A7C9W3S0"/>
<evidence type="ECO:0000256" key="1">
    <source>
        <dbReference type="SAM" id="Phobius"/>
    </source>
</evidence>
<comment type="caution">
    <text evidence="2">The sequence shown here is derived from an EMBL/GenBank/DDBJ whole genome shotgun (WGS) entry which is preliminary data.</text>
</comment>
<sequence>MDSTKNTPLSDSRTPLEHSNPWHSERIIALSLTPGSPAKYLAVIMASGVAFLLIGLLSGTVYWILGVVMFLIGIIAHCTSPAPSKDASRNR</sequence>
<keyword evidence="1" id="KW-0812">Transmembrane</keyword>
<protein>
    <submittedName>
        <fullName evidence="2">Uncharacterized protein</fullName>
    </submittedName>
</protein>
<feature type="transmembrane region" description="Helical" evidence="1">
    <location>
        <begin position="40"/>
        <end position="57"/>
    </location>
</feature>
<name>A0A7C9W3S0_9PSEU</name>
<accession>A0A7C9W3S0</accession>
<reference evidence="2 3" key="1">
    <citation type="submission" date="2020-03" db="EMBL/GenBank/DDBJ databases">
        <title>Isolation and identification of active actinomycetes.</title>
        <authorList>
            <person name="Sun X."/>
        </authorList>
    </citation>
    <scope>NUCLEOTIDE SEQUENCE [LARGE SCALE GENOMIC DNA]</scope>
    <source>
        <strain evidence="2 3">NEAU-D13</strain>
    </source>
</reference>
<organism evidence="2 3">
    <name type="scientific">Lentzea alba</name>
    <dbReference type="NCBI Taxonomy" id="2714351"/>
    <lineage>
        <taxon>Bacteria</taxon>
        <taxon>Bacillati</taxon>
        <taxon>Actinomycetota</taxon>
        <taxon>Actinomycetes</taxon>
        <taxon>Pseudonocardiales</taxon>
        <taxon>Pseudonocardiaceae</taxon>
        <taxon>Lentzea</taxon>
    </lineage>
</organism>
<keyword evidence="1" id="KW-1133">Transmembrane helix</keyword>